<evidence type="ECO:0000313" key="1">
    <source>
        <dbReference type="EMBL" id="SNZ07900.1"/>
    </source>
</evidence>
<dbReference type="EMBL" id="OBEI01000003">
    <property type="protein sequence ID" value="SNZ07900.1"/>
    <property type="molecule type" value="Genomic_DNA"/>
</dbReference>
<dbReference type="OrthoDB" id="15054at2"/>
<dbReference type="Proteomes" id="UP000219036">
    <property type="component" value="Unassembled WGS sequence"/>
</dbReference>
<evidence type="ECO:0000313" key="2">
    <source>
        <dbReference type="Proteomes" id="UP000219036"/>
    </source>
</evidence>
<proteinExistence type="predicted"/>
<name>A0A285NEM3_9AQUI</name>
<dbReference type="AlphaFoldDB" id="A0A285NEM3"/>
<accession>A0A285NEM3</accession>
<dbReference type="RefSeq" id="WP_097000251.1">
    <property type="nucleotide sequence ID" value="NZ_OBEI01000003.1"/>
</dbReference>
<protein>
    <submittedName>
        <fullName evidence="1">Uncharacterized protein</fullName>
    </submittedName>
</protein>
<gene>
    <name evidence="1" type="ORF">SAMN06265182_1080</name>
</gene>
<reference evidence="2" key="1">
    <citation type="submission" date="2017-09" db="EMBL/GenBank/DDBJ databases">
        <authorList>
            <person name="Varghese N."/>
            <person name="Submissions S."/>
        </authorList>
    </citation>
    <scope>NUCLEOTIDE SEQUENCE [LARGE SCALE GENOMIC DNA]</scope>
    <source>
        <strain evidence="2">DSM 15103</strain>
    </source>
</reference>
<sequence length="85" mass="9568">MSEEKKAYPFALVGFFVTEKNINEAFRTDVTPEELEQIRELLKKLIFAEGVDVAIAPFVVPPDQVNDALQQLAEVVFTPEEGKDN</sequence>
<keyword evidence="2" id="KW-1185">Reference proteome</keyword>
<organism evidence="1 2">
    <name type="scientific">Persephonella hydrogeniphila</name>
    <dbReference type="NCBI Taxonomy" id="198703"/>
    <lineage>
        <taxon>Bacteria</taxon>
        <taxon>Pseudomonadati</taxon>
        <taxon>Aquificota</taxon>
        <taxon>Aquificia</taxon>
        <taxon>Aquificales</taxon>
        <taxon>Hydrogenothermaceae</taxon>
        <taxon>Persephonella</taxon>
    </lineage>
</organism>